<accession>A0A3E3IY17</accession>
<comment type="caution">
    <text evidence="2">The sequence shown here is derived from an EMBL/GenBank/DDBJ whole genome shotgun (WGS) entry which is preliminary data.</text>
</comment>
<dbReference type="Proteomes" id="UP000261166">
    <property type="component" value="Unassembled WGS sequence"/>
</dbReference>
<reference evidence="2 3" key="1">
    <citation type="submission" date="2018-08" db="EMBL/GenBank/DDBJ databases">
        <title>A genome reference for cultivated species of the human gut microbiota.</title>
        <authorList>
            <person name="Zou Y."/>
            <person name="Xue W."/>
            <person name="Luo G."/>
        </authorList>
    </citation>
    <scope>NUCLEOTIDE SEQUENCE [LARGE SCALE GENOMIC DNA]</scope>
    <source>
        <strain evidence="2 3">AF26-4BH</strain>
    </source>
</reference>
<feature type="region of interest" description="Disordered" evidence="1">
    <location>
        <begin position="1"/>
        <end position="65"/>
    </location>
</feature>
<dbReference type="EMBL" id="QVLU01000008">
    <property type="protein sequence ID" value="RGE71989.1"/>
    <property type="molecule type" value="Genomic_DNA"/>
</dbReference>
<proteinExistence type="predicted"/>
<evidence type="ECO:0000313" key="3">
    <source>
        <dbReference type="Proteomes" id="UP000261166"/>
    </source>
</evidence>
<evidence type="ECO:0000256" key="1">
    <source>
        <dbReference type="SAM" id="MobiDB-lite"/>
    </source>
</evidence>
<dbReference type="AlphaFoldDB" id="A0A3E3IY17"/>
<organism evidence="2 3">
    <name type="scientific">Eisenbergiella massiliensis</name>
    <dbReference type="NCBI Taxonomy" id="1720294"/>
    <lineage>
        <taxon>Bacteria</taxon>
        <taxon>Bacillati</taxon>
        <taxon>Bacillota</taxon>
        <taxon>Clostridia</taxon>
        <taxon>Lachnospirales</taxon>
        <taxon>Lachnospiraceae</taxon>
        <taxon>Eisenbergiella</taxon>
    </lineage>
</organism>
<gene>
    <name evidence="2" type="ORF">DWY69_11005</name>
</gene>
<sequence length="65" mass="6600">MCAMRPLSPPPSLSPPASVRAGRCSVRSDAKTGGADRQQGMETLAAGQPGGTEEAAGSWKDTQSV</sequence>
<protein>
    <submittedName>
        <fullName evidence="2">Uncharacterized protein</fullName>
    </submittedName>
</protein>
<evidence type="ECO:0000313" key="2">
    <source>
        <dbReference type="EMBL" id="RGE71989.1"/>
    </source>
</evidence>
<name>A0A3E3IY17_9FIRM</name>